<feature type="compositionally biased region" description="Low complexity" evidence="10">
    <location>
        <begin position="928"/>
        <end position="950"/>
    </location>
</feature>
<dbReference type="Pfam" id="PF00400">
    <property type="entry name" value="WD40"/>
    <property type="match status" value="1"/>
</dbReference>
<dbReference type="Pfam" id="PF00069">
    <property type="entry name" value="Pkinase"/>
    <property type="match status" value="1"/>
</dbReference>
<dbReference type="PROSITE" id="PS00108">
    <property type="entry name" value="PROTEIN_KINASE_ST"/>
    <property type="match status" value="1"/>
</dbReference>
<dbReference type="CDD" id="cd13980">
    <property type="entry name" value="STKc_Vps15"/>
    <property type="match status" value="1"/>
</dbReference>
<accession>A0AAN7W5M6</accession>
<dbReference type="Gene3D" id="1.10.510.10">
    <property type="entry name" value="Transferase(Phosphotransferase) domain 1"/>
    <property type="match status" value="1"/>
</dbReference>
<dbReference type="InterPro" id="IPR008271">
    <property type="entry name" value="Ser/Thr_kinase_AS"/>
</dbReference>
<dbReference type="PANTHER" id="PTHR17583:SF0">
    <property type="entry name" value="PHOSPHOINOSITIDE 3-KINASE REGULATORY SUBUNIT 4"/>
    <property type="match status" value="1"/>
</dbReference>
<dbReference type="GO" id="GO:0045324">
    <property type="term" value="P:late endosome to vacuole transport"/>
    <property type="evidence" value="ECO:0007669"/>
    <property type="project" value="InterPro"/>
</dbReference>
<proteinExistence type="predicted"/>
<dbReference type="GO" id="GO:0005770">
    <property type="term" value="C:late endosome"/>
    <property type="evidence" value="ECO:0007669"/>
    <property type="project" value="TreeGrafter"/>
</dbReference>
<feature type="region of interest" description="Disordered" evidence="10">
    <location>
        <begin position="1528"/>
        <end position="1583"/>
    </location>
</feature>
<reference evidence="12" key="1">
    <citation type="submission" date="2023-08" db="EMBL/GenBank/DDBJ databases">
        <title>Black Yeasts Isolated from many extreme environments.</title>
        <authorList>
            <person name="Coleine C."/>
            <person name="Stajich J.E."/>
            <person name="Selbmann L."/>
        </authorList>
    </citation>
    <scope>NUCLEOTIDE SEQUENCE</scope>
    <source>
        <strain evidence="12">CCFEE 5810</strain>
    </source>
</reference>
<evidence type="ECO:0000256" key="6">
    <source>
        <dbReference type="ARBA" id="ARBA00022741"/>
    </source>
</evidence>
<dbReference type="InterPro" id="IPR016024">
    <property type="entry name" value="ARM-type_fold"/>
</dbReference>
<feature type="domain" description="Protein kinase" evidence="11">
    <location>
        <begin position="24"/>
        <end position="296"/>
    </location>
</feature>
<dbReference type="InterPro" id="IPR045162">
    <property type="entry name" value="Vps15-like"/>
</dbReference>
<feature type="compositionally biased region" description="Low complexity" evidence="10">
    <location>
        <begin position="1478"/>
        <end position="1490"/>
    </location>
</feature>
<evidence type="ECO:0000256" key="7">
    <source>
        <dbReference type="ARBA" id="ARBA00022777"/>
    </source>
</evidence>
<dbReference type="PANTHER" id="PTHR17583">
    <property type="entry name" value="PHOSPHOINOSITIDE 3-KINASE REGULATORY SUBUNIT 4"/>
    <property type="match status" value="1"/>
</dbReference>
<dbReference type="SMART" id="SM00320">
    <property type="entry name" value="WD40"/>
    <property type="match status" value="4"/>
</dbReference>
<dbReference type="Proteomes" id="UP001310594">
    <property type="component" value="Unassembled WGS sequence"/>
</dbReference>
<dbReference type="GO" id="GO:0016236">
    <property type="term" value="P:macroautophagy"/>
    <property type="evidence" value="ECO:0007669"/>
    <property type="project" value="InterPro"/>
</dbReference>
<dbReference type="SUPFAM" id="SSF50978">
    <property type="entry name" value="WD40 repeat-like"/>
    <property type="match status" value="1"/>
</dbReference>
<dbReference type="PROSITE" id="PS50082">
    <property type="entry name" value="WD_REPEATS_2"/>
    <property type="match status" value="1"/>
</dbReference>
<dbReference type="InterPro" id="IPR055231">
    <property type="entry name" value="2AA_helical"/>
</dbReference>
<evidence type="ECO:0000313" key="13">
    <source>
        <dbReference type="Proteomes" id="UP001310594"/>
    </source>
</evidence>
<dbReference type="EMBL" id="JAVRQU010000012">
    <property type="protein sequence ID" value="KAK5696577.1"/>
    <property type="molecule type" value="Genomic_DNA"/>
</dbReference>
<keyword evidence="3 9" id="KW-0853">WD repeat</keyword>
<evidence type="ECO:0000313" key="12">
    <source>
        <dbReference type="EMBL" id="KAK5696577.1"/>
    </source>
</evidence>
<dbReference type="Gene3D" id="2.130.10.10">
    <property type="entry name" value="YVTN repeat-like/Quinoprotein amine dehydrogenase"/>
    <property type="match status" value="2"/>
</dbReference>
<dbReference type="InterPro" id="IPR011009">
    <property type="entry name" value="Kinase-like_dom_sf"/>
</dbReference>
<dbReference type="SMART" id="SM00220">
    <property type="entry name" value="S_TKc"/>
    <property type="match status" value="1"/>
</dbReference>
<evidence type="ECO:0000256" key="4">
    <source>
        <dbReference type="ARBA" id="ARBA00022679"/>
    </source>
</evidence>
<feature type="compositionally biased region" description="Gly residues" evidence="10">
    <location>
        <begin position="1559"/>
        <end position="1583"/>
    </location>
</feature>
<dbReference type="InterPro" id="IPR001680">
    <property type="entry name" value="WD40_rpt"/>
</dbReference>
<dbReference type="Pfam" id="PF22956">
    <property type="entry name" value="VPS15-like_hel"/>
    <property type="match status" value="1"/>
</dbReference>
<keyword evidence="8" id="KW-0067">ATP-binding</keyword>
<organism evidence="12 13">
    <name type="scientific">Elasticomyces elasticus</name>
    <dbReference type="NCBI Taxonomy" id="574655"/>
    <lineage>
        <taxon>Eukaryota</taxon>
        <taxon>Fungi</taxon>
        <taxon>Dikarya</taxon>
        <taxon>Ascomycota</taxon>
        <taxon>Pezizomycotina</taxon>
        <taxon>Dothideomycetes</taxon>
        <taxon>Dothideomycetidae</taxon>
        <taxon>Mycosphaerellales</taxon>
        <taxon>Teratosphaeriaceae</taxon>
        <taxon>Elasticomyces</taxon>
    </lineage>
</organism>
<comment type="caution">
    <text evidence="12">The sequence shown here is derived from an EMBL/GenBank/DDBJ whole genome shotgun (WGS) entry which is preliminary data.</text>
</comment>
<dbReference type="PROSITE" id="PS50294">
    <property type="entry name" value="WD_REPEATS_REGION"/>
    <property type="match status" value="1"/>
</dbReference>
<evidence type="ECO:0000256" key="1">
    <source>
        <dbReference type="ARBA" id="ARBA00012513"/>
    </source>
</evidence>
<dbReference type="InterPro" id="IPR015943">
    <property type="entry name" value="WD40/YVTN_repeat-like_dom_sf"/>
</dbReference>
<evidence type="ECO:0000256" key="5">
    <source>
        <dbReference type="ARBA" id="ARBA00022737"/>
    </source>
</evidence>
<keyword evidence="6" id="KW-0547">Nucleotide-binding</keyword>
<dbReference type="InterPro" id="IPR000719">
    <property type="entry name" value="Prot_kinase_dom"/>
</dbReference>
<evidence type="ECO:0000256" key="8">
    <source>
        <dbReference type="ARBA" id="ARBA00022840"/>
    </source>
</evidence>
<keyword evidence="4 12" id="KW-0808">Transferase</keyword>
<dbReference type="GO" id="GO:0034272">
    <property type="term" value="C:phosphatidylinositol 3-kinase complex, class III, type II"/>
    <property type="evidence" value="ECO:0007669"/>
    <property type="project" value="TreeGrafter"/>
</dbReference>
<dbReference type="InterPro" id="IPR011989">
    <property type="entry name" value="ARM-like"/>
</dbReference>
<dbReference type="PROSITE" id="PS50011">
    <property type="entry name" value="PROTEIN_KINASE_DOM"/>
    <property type="match status" value="1"/>
</dbReference>
<dbReference type="SUPFAM" id="SSF48371">
    <property type="entry name" value="ARM repeat"/>
    <property type="match status" value="1"/>
</dbReference>
<dbReference type="SUPFAM" id="SSF56112">
    <property type="entry name" value="Protein kinase-like (PK-like)"/>
    <property type="match status" value="1"/>
</dbReference>
<dbReference type="FunFam" id="1.10.510.10:FF:000497">
    <property type="entry name" value="Phosphoinositide 3-kinase regulatory subunit"/>
    <property type="match status" value="1"/>
</dbReference>
<evidence type="ECO:0000256" key="9">
    <source>
        <dbReference type="PROSITE-ProRule" id="PRU00221"/>
    </source>
</evidence>
<name>A0AAN7W5M6_9PEZI</name>
<evidence type="ECO:0000259" key="11">
    <source>
        <dbReference type="PROSITE" id="PS50011"/>
    </source>
</evidence>
<dbReference type="InterPro" id="IPR036322">
    <property type="entry name" value="WD40_repeat_dom_sf"/>
</dbReference>
<feature type="repeat" description="WD" evidence="9">
    <location>
        <begin position="1087"/>
        <end position="1119"/>
    </location>
</feature>
<feature type="region of interest" description="Disordered" evidence="10">
    <location>
        <begin position="899"/>
        <end position="1026"/>
    </location>
</feature>
<keyword evidence="7 12" id="KW-0418">Kinase</keyword>
<keyword evidence="5" id="KW-0677">Repeat</keyword>
<protein>
    <recommendedName>
        <fullName evidence="1">non-specific serine/threonine protein kinase</fullName>
        <ecNumber evidence="1">2.7.11.1</ecNumber>
    </recommendedName>
</protein>
<evidence type="ECO:0000256" key="3">
    <source>
        <dbReference type="ARBA" id="ARBA00022574"/>
    </source>
</evidence>
<dbReference type="GO" id="GO:0004674">
    <property type="term" value="F:protein serine/threonine kinase activity"/>
    <property type="evidence" value="ECO:0007669"/>
    <property type="project" value="UniProtKB-KW"/>
</dbReference>
<dbReference type="GO" id="GO:0071561">
    <property type="term" value="C:nucleus-vacuole junction"/>
    <property type="evidence" value="ECO:0007669"/>
    <property type="project" value="TreeGrafter"/>
</dbReference>
<keyword evidence="2" id="KW-0723">Serine/threonine-protein kinase</keyword>
<sequence length="1583" mass="174845">MGQGYSTTLPAGPSAIEVAELSDLTYEKSLGAARFLRTVRARHQHGVVIVKVCIKTNLSASFAKHARDLRAERQALAGVPNVLPYSRIRSTDNVGFLVRQYVHTSLYDRISIRPFLEGIEKKWIAFQLLCALRDCHAKEIYHGDIKSENVVITSWGWVYLVDFAATFKPVYLPEDNPADFTYYYDTSNRRTCYLAPERFLAAGEAPSEKHKVQWNMDIFSMGCVLAELFTETPTFTLSQLFRYRRGEYDPTVPLLNKVDDVHMRALISSMIRLNPEERCHVYDYLDEYKSKAFPLYFYQHLHVLMQELTDPTSGRKSSPSTTSNNGLADERIDRIYNDYEMLAVSLGYADVQPPNLKRTLRPARALFPLQVDLPNHRHTANSKLLAAGDNGTFILLNVITASLRSTGRTYSKVRACELLLAFAERLPDEAKLDRILPYIMPLLDDSESIVLVAALRSMTQLLALVTVVSPINSFLFTQFIFPRLQAFVKTNGFKQDPVVRETYAACLASLAETASRFLDMMQALRADGSLPSIDNPEDDADGYAAYHDAYDATRLEVLDAFEGQTKVFLTDTDTAVRRAFLTAVPSLCVFFGEVRASEIILSHLNTYLNDPDWLLKCAFFKAIVGVAVYIGGASLEDFILPLMLQALVDPQDFVVERALRSLAVMAELGLLQRPKTWELIDTIARFQLHPNAWIKEAAAHFVFAATTYLSVADSRTLVMPLIQPYLKVPVSTLSQSELLDALKKPLPRAVLDLAMEWAKRTDRGIFWKAARESKQLSYRATAQMPPASSVSDFGLKALAKIPKNDEDEQWLGRLRNAGMRGEDEMKLLVFREYLWRAAHRMKKDGGITHDLIYEQVIALRRLNINAQTVIFDNGIDVYEQRMRDQGHSERTIAEALEEAAGPTREATPRHANNTDAIDITPESQPRKLSGLRQQTSGSLSSSPSSGIGLLAKDGHRTTRHRGNATGLLNGTEVRNKALPEVATDATTAAGRLHTPVHGSRRPSPAPDSGRRPQAPERATSHRVVHNYGGNDPTVLKLLDAVYVDTFPIDAAEFGPIIQAVKRGPIQSTPAHSQTGPWRPDGQLVGVLSEHTAKVVRIVVSPDHTFFLTGSDDGTVKVWDGSRLESNVTHRSRQTYRLASGVKVTSLCFVDATHTFMCTGSDGSVHVVKVDVTEHQGSTRYGKLRNLREWHIPTDSSVREYAVWAEHYRGDSISTLVLATDLGRILAIDLRYMAIELELHNPPEHGMPTCFCVGRKRDWLLVGTTHGVLDLWDLRFRLRLRSWTFPTAAPITRLQLHPSRKSAKRNRVCISGGASRGEVTVWDIEKVICHEVYRPAHALTKDRLHLRDYELRNIDDERSDGLLGRVAGAVVADANTSEVAASVPAASTAIHFGLHQTSEDAESLHAFALTGGLDGKVRFWDCDRLEGCRIVSGGDSDEKASYTFSQLGLDTRVMTEKLSSDENAATASAIGSSRVAANGKPGPSTKTPSKPSRYDTIRLSAQRLLDEHMDTITDVALLELPYGMVLSGDRSGQAKSGNDAGFAARAQSAGDKNGNAASSGKGGNAGGSSGGSGGGSKGSGGGKK</sequence>
<dbReference type="Gene3D" id="1.25.10.10">
    <property type="entry name" value="Leucine-rich Repeat Variant"/>
    <property type="match status" value="2"/>
</dbReference>
<evidence type="ECO:0000256" key="2">
    <source>
        <dbReference type="ARBA" id="ARBA00022527"/>
    </source>
</evidence>
<gene>
    <name evidence="12" type="primary">VPS15</name>
    <name evidence="12" type="ORF">LTR97_007880</name>
</gene>
<dbReference type="GO" id="GO:0006623">
    <property type="term" value="P:protein targeting to vacuole"/>
    <property type="evidence" value="ECO:0007669"/>
    <property type="project" value="TreeGrafter"/>
</dbReference>
<dbReference type="EC" id="2.7.11.1" evidence="1"/>
<evidence type="ECO:0000256" key="10">
    <source>
        <dbReference type="SAM" id="MobiDB-lite"/>
    </source>
</evidence>
<dbReference type="GO" id="GO:0034271">
    <property type="term" value="C:phosphatidylinositol 3-kinase complex, class III, type I"/>
    <property type="evidence" value="ECO:0007669"/>
    <property type="project" value="TreeGrafter"/>
</dbReference>
<feature type="region of interest" description="Disordered" evidence="10">
    <location>
        <begin position="1469"/>
        <end position="1493"/>
    </location>
</feature>
<dbReference type="GO" id="GO:0005524">
    <property type="term" value="F:ATP binding"/>
    <property type="evidence" value="ECO:0007669"/>
    <property type="project" value="UniProtKB-KW"/>
</dbReference>